<feature type="transmembrane region" description="Helical" evidence="1">
    <location>
        <begin position="84"/>
        <end position="108"/>
    </location>
</feature>
<protein>
    <recommendedName>
        <fullName evidence="2">DUF7847 domain-containing protein</fullName>
    </recommendedName>
</protein>
<keyword evidence="1" id="KW-1133">Transmembrane helix</keyword>
<dbReference type="RefSeq" id="WP_296946268.1">
    <property type="nucleotide sequence ID" value="NZ_LT599021.1"/>
</dbReference>
<organism evidence="3">
    <name type="scientific">uncultured Dysgonomonas sp</name>
    <dbReference type="NCBI Taxonomy" id="206096"/>
    <lineage>
        <taxon>Bacteria</taxon>
        <taxon>Pseudomonadati</taxon>
        <taxon>Bacteroidota</taxon>
        <taxon>Bacteroidia</taxon>
        <taxon>Bacteroidales</taxon>
        <taxon>Dysgonomonadaceae</taxon>
        <taxon>Dysgonomonas</taxon>
        <taxon>environmental samples</taxon>
    </lineage>
</organism>
<proteinExistence type="predicted"/>
<sequence>MKQQQKIRLYQSRDFSGIFDTSIAFIKQNYGAILKGILVFIPIVLIATYLLMNLLSFSNMNMTSIGQYEDDPFAILLSVFDWRFFLGIFIMMVAGYLMSLYPMCYMALYAESKDGRVDSKDVWTKVKQVALPLFGYSIIFGILTSAGWILCLIPGLIISVYLSLYFYTYIIERKGLVETFQRSIDLVRHHWWISLGLIIIFYIIVWVINFVLTLPVYGTMLGNLLGIDFLTSEIYIYITYSLSYAANFLLSPIVTIVLGIMYFSYRSQLDGIEVTDEIDMIGVNKEEDQPTQY</sequence>
<feature type="transmembrane region" description="Helical" evidence="1">
    <location>
        <begin position="191"/>
        <end position="214"/>
    </location>
</feature>
<dbReference type="InterPro" id="IPR057169">
    <property type="entry name" value="DUF7847"/>
</dbReference>
<keyword evidence="1" id="KW-0812">Transmembrane</keyword>
<evidence type="ECO:0000256" key="1">
    <source>
        <dbReference type="SAM" id="Phobius"/>
    </source>
</evidence>
<keyword evidence="1" id="KW-0472">Membrane</keyword>
<dbReference type="Pfam" id="PF25231">
    <property type="entry name" value="DUF7847"/>
    <property type="match status" value="1"/>
</dbReference>
<reference evidence="3" key="1">
    <citation type="submission" date="2016-04" db="EMBL/GenBank/DDBJ databases">
        <authorList>
            <person name="Evans L.H."/>
            <person name="Alamgir A."/>
            <person name="Owens N."/>
            <person name="Weber N.D."/>
            <person name="Virtaneva K."/>
            <person name="Barbian K."/>
            <person name="Babar A."/>
            <person name="Rosenke K."/>
        </authorList>
    </citation>
    <scope>NUCLEOTIDE SEQUENCE</scope>
    <source>
        <strain evidence="3">86-2</strain>
    </source>
</reference>
<evidence type="ECO:0000313" key="3">
    <source>
        <dbReference type="EMBL" id="SBV91671.1"/>
    </source>
</evidence>
<feature type="transmembrane region" description="Helical" evidence="1">
    <location>
        <begin position="152"/>
        <end position="170"/>
    </location>
</feature>
<feature type="transmembrane region" description="Helical" evidence="1">
    <location>
        <begin position="234"/>
        <end position="263"/>
    </location>
</feature>
<accession>A0A212IWR3</accession>
<name>A0A212IWR3_9BACT</name>
<dbReference type="EMBL" id="FLUL01000001">
    <property type="protein sequence ID" value="SBV91671.1"/>
    <property type="molecule type" value="Genomic_DNA"/>
</dbReference>
<gene>
    <name evidence="3" type="ORF">KL86DYS2_10226</name>
</gene>
<feature type="transmembrane region" description="Helical" evidence="1">
    <location>
        <begin position="129"/>
        <end position="146"/>
    </location>
</feature>
<evidence type="ECO:0000259" key="2">
    <source>
        <dbReference type="Pfam" id="PF25231"/>
    </source>
</evidence>
<feature type="transmembrane region" description="Helical" evidence="1">
    <location>
        <begin position="32"/>
        <end position="52"/>
    </location>
</feature>
<dbReference type="AlphaFoldDB" id="A0A212IWR3"/>
<feature type="domain" description="DUF7847" evidence="2">
    <location>
        <begin position="132"/>
        <end position="234"/>
    </location>
</feature>